<dbReference type="PROSITE" id="PS51005">
    <property type="entry name" value="NAC"/>
    <property type="match status" value="1"/>
</dbReference>
<keyword evidence="1" id="KW-0805">Transcription regulation</keyword>
<dbReference type="Proteomes" id="UP000215914">
    <property type="component" value="Chromosome 2"/>
</dbReference>
<dbReference type="PANTHER" id="PTHR31719:SF157">
    <property type="entry name" value="NAC TRANSCRIPTION FACTOR-LIKE PROTEIN"/>
    <property type="match status" value="1"/>
</dbReference>
<keyword evidence="3" id="KW-0804">Transcription</keyword>
<dbReference type="PANTHER" id="PTHR31719">
    <property type="entry name" value="NAC TRANSCRIPTION FACTOR 56"/>
    <property type="match status" value="1"/>
</dbReference>
<evidence type="ECO:0000313" key="6">
    <source>
        <dbReference type="EMBL" id="OTG35357.1"/>
    </source>
</evidence>
<keyword evidence="2" id="KW-0238">DNA-binding</keyword>
<reference evidence="7" key="1">
    <citation type="journal article" date="2017" name="Nature">
        <title>The sunflower genome provides insights into oil metabolism, flowering and Asterid evolution.</title>
        <authorList>
            <person name="Badouin H."/>
            <person name="Gouzy J."/>
            <person name="Grassa C.J."/>
            <person name="Murat F."/>
            <person name="Staton S.E."/>
            <person name="Cottret L."/>
            <person name="Lelandais-Briere C."/>
            <person name="Owens G.L."/>
            <person name="Carrere S."/>
            <person name="Mayjonade B."/>
            <person name="Legrand L."/>
            <person name="Gill N."/>
            <person name="Kane N.C."/>
            <person name="Bowers J.E."/>
            <person name="Hubner S."/>
            <person name="Bellec A."/>
            <person name="Berard A."/>
            <person name="Berges H."/>
            <person name="Blanchet N."/>
            <person name="Boniface M.C."/>
            <person name="Brunel D."/>
            <person name="Catrice O."/>
            <person name="Chaidir N."/>
            <person name="Claudel C."/>
            <person name="Donnadieu C."/>
            <person name="Faraut T."/>
            <person name="Fievet G."/>
            <person name="Helmstetter N."/>
            <person name="King M."/>
            <person name="Knapp S.J."/>
            <person name="Lai Z."/>
            <person name="Le Paslier M.C."/>
            <person name="Lippi Y."/>
            <person name="Lorenzon L."/>
            <person name="Mandel J.R."/>
            <person name="Marage G."/>
            <person name="Marchand G."/>
            <person name="Marquand E."/>
            <person name="Bret-Mestries E."/>
            <person name="Morien E."/>
            <person name="Nambeesan S."/>
            <person name="Nguyen T."/>
            <person name="Pegot-Espagnet P."/>
            <person name="Pouilly N."/>
            <person name="Raftis F."/>
            <person name="Sallet E."/>
            <person name="Schiex T."/>
            <person name="Thomas J."/>
            <person name="Vandecasteele C."/>
            <person name="Vares D."/>
            <person name="Vear F."/>
            <person name="Vautrin S."/>
            <person name="Crespi M."/>
            <person name="Mangin B."/>
            <person name="Burke J.M."/>
            <person name="Salse J."/>
            <person name="Munos S."/>
            <person name="Vincourt P."/>
            <person name="Rieseberg L.H."/>
            <person name="Langlade N.B."/>
        </authorList>
    </citation>
    <scope>NUCLEOTIDE SEQUENCE [LARGE SCALE GENOMIC DNA]</scope>
    <source>
        <strain evidence="7">cv. SF193</strain>
    </source>
</reference>
<dbReference type="GO" id="GO:0006355">
    <property type="term" value="P:regulation of DNA-templated transcription"/>
    <property type="evidence" value="ECO:0007669"/>
    <property type="project" value="InterPro"/>
</dbReference>
<evidence type="ECO:0000256" key="4">
    <source>
        <dbReference type="ARBA" id="ARBA00023242"/>
    </source>
</evidence>
<sequence length="270" mass="30797">MEVGEDFPRLPPGFRFHPSDEELIVHYLFNKVKLRSLPAEVIGEIELYKFDPWDLPSKALFGKDEWFFFTPRDRRYPNGSRPKRSAGSGFWKATGKDKSIIASSGVKNIIGLKKALVFFTGKPNKNKKTNWIMNEYRLPDLSSPSRQNGSMRLDDWVLCRIRQKGNNSKNISEVDEIPKNKLMDGQFATITQELPSAYMTTNINSDIMSRFRDFQLMASILVSQDLPTMVETCSPELLHVSPDNNGQVYDDGDVTFGGFDEAPPHHGWIM</sequence>
<keyword evidence="4" id="KW-0539">Nucleus</keyword>
<dbReference type="AlphaFoldDB" id="A0A251VI88"/>
<protein>
    <submittedName>
        <fullName evidence="6">Putative NAC domain-containing protein</fullName>
    </submittedName>
</protein>
<dbReference type="InterPro" id="IPR036093">
    <property type="entry name" value="NAC_dom_sf"/>
</dbReference>
<evidence type="ECO:0000256" key="3">
    <source>
        <dbReference type="ARBA" id="ARBA00023163"/>
    </source>
</evidence>
<evidence type="ECO:0000259" key="5">
    <source>
        <dbReference type="PROSITE" id="PS51005"/>
    </source>
</evidence>
<dbReference type="GO" id="GO:0003677">
    <property type="term" value="F:DNA binding"/>
    <property type="evidence" value="ECO:0007669"/>
    <property type="project" value="UniProtKB-KW"/>
</dbReference>
<dbReference type="InParanoid" id="A0A251VI88"/>
<evidence type="ECO:0000256" key="1">
    <source>
        <dbReference type="ARBA" id="ARBA00023015"/>
    </source>
</evidence>
<feature type="domain" description="NAC" evidence="5">
    <location>
        <begin position="10"/>
        <end position="164"/>
    </location>
</feature>
<dbReference type="OrthoDB" id="1921961at2759"/>
<dbReference type="Pfam" id="PF02365">
    <property type="entry name" value="NAM"/>
    <property type="match status" value="1"/>
</dbReference>
<organism evidence="6 7">
    <name type="scientific">Helianthus annuus</name>
    <name type="common">Common sunflower</name>
    <dbReference type="NCBI Taxonomy" id="4232"/>
    <lineage>
        <taxon>Eukaryota</taxon>
        <taxon>Viridiplantae</taxon>
        <taxon>Streptophyta</taxon>
        <taxon>Embryophyta</taxon>
        <taxon>Tracheophyta</taxon>
        <taxon>Spermatophyta</taxon>
        <taxon>Magnoliopsida</taxon>
        <taxon>eudicotyledons</taxon>
        <taxon>Gunneridae</taxon>
        <taxon>Pentapetalae</taxon>
        <taxon>asterids</taxon>
        <taxon>campanulids</taxon>
        <taxon>Asterales</taxon>
        <taxon>Asteraceae</taxon>
        <taxon>Asteroideae</taxon>
        <taxon>Heliantheae alliance</taxon>
        <taxon>Heliantheae</taxon>
        <taxon>Helianthus</taxon>
    </lineage>
</organism>
<proteinExistence type="predicted"/>
<dbReference type="SUPFAM" id="SSF101941">
    <property type="entry name" value="NAC domain"/>
    <property type="match status" value="1"/>
</dbReference>
<gene>
    <name evidence="6" type="ORF">HannXRQ_Chr02g0055931</name>
</gene>
<name>A0A251VI88_HELAN</name>
<keyword evidence="7" id="KW-1185">Reference proteome</keyword>
<dbReference type="EMBL" id="CM007891">
    <property type="protein sequence ID" value="OTG35357.1"/>
    <property type="molecule type" value="Genomic_DNA"/>
</dbReference>
<accession>A0A251VI88</accession>
<evidence type="ECO:0000256" key="2">
    <source>
        <dbReference type="ARBA" id="ARBA00023125"/>
    </source>
</evidence>
<evidence type="ECO:0000313" key="7">
    <source>
        <dbReference type="Proteomes" id="UP000215914"/>
    </source>
</evidence>
<dbReference type="Gene3D" id="2.170.150.80">
    <property type="entry name" value="NAC domain"/>
    <property type="match status" value="1"/>
</dbReference>
<dbReference type="InterPro" id="IPR003441">
    <property type="entry name" value="NAC-dom"/>
</dbReference>
<dbReference type="OMA" id="PEFTCEA"/>